<dbReference type="GO" id="GO:0005975">
    <property type="term" value="P:carbohydrate metabolic process"/>
    <property type="evidence" value="ECO:0007669"/>
    <property type="project" value="InterPro"/>
</dbReference>
<feature type="signal peptide" evidence="1">
    <location>
        <begin position="1"/>
        <end position="19"/>
    </location>
</feature>
<feature type="chain" id="PRO_5002873571" evidence="1">
    <location>
        <begin position="20"/>
        <end position="252"/>
    </location>
</feature>
<accession>B8KUN6</accession>
<dbReference type="CDD" id="cd10936">
    <property type="entry name" value="CE4_DAC2"/>
    <property type="match status" value="1"/>
</dbReference>
<dbReference type="RefSeq" id="WP_009019973.1">
    <property type="nucleotide sequence ID" value="NZ_DS999411.1"/>
</dbReference>
<dbReference type="OrthoDB" id="9784811at2"/>
<proteinExistence type="predicted"/>
<dbReference type="AlphaFoldDB" id="B8KUN6"/>
<keyword evidence="1" id="KW-0732">Signal</keyword>
<dbReference type="Proteomes" id="UP000004699">
    <property type="component" value="Unassembled WGS sequence"/>
</dbReference>
<evidence type="ECO:0000313" key="3">
    <source>
        <dbReference type="Proteomes" id="UP000004699"/>
    </source>
</evidence>
<reference evidence="3" key="1">
    <citation type="journal article" date="2013" name="BMC Microbiol.">
        <title>Taxonomy and evolution of bacteriochlorophyll a-containing members of the OM60/NOR5 clade of marine gammaproteobacteria: description of Luminiphilus syltensis gen. nov., sp. nov., reclassification of Haliea rubra as Pseudohaliea rubra gen. nov., comb. nov., and emendation of Chromatocurvus halotolerans.</title>
        <authorList>
            <person name="Spring S."/>
            <person name="Riedel T."/>
            <person name="Sproer C."/>
            <person name="Yan S."/>
            <person name="Harder J."/>
            <person name="Fuchs B.M."/>
        </authorList>
    </citation>
    <scope>NUCLEOTIDE SEQUENCE [LARGE SCALE GENOMIC DNA]</scope>
    <source>
        <strain evidence="3">NOR51-B</strain>
    </source>
</reference>
<protein>
    <submittedName>
        <fullName evidence="2">Divergent polysaccharide deacetylase superfamily</fullName>
    </submittedName>
</protein>
<sequence length="252" mass="26790">MKYRVLGLALALFAPIATACNEVSHPRLAIIIDDLGYSLNRGLDAANLPAPLTLSIIPHTPHAHSIATVGVEQGKEIMVHMPMESTKVPPSDPVVLTTALADDDFEATIDAALLSVPGATGVNNHMGSKLTTNRPLMERFMARVLDNSMFFIDSRTTAESVAADVATAMAVPNTERSVFLDNTRDPVQIENQLLEAVSIALHAGDAVAIGHPYPETLKVLAQALPRLPSAVQLVPASALTGCRLPQRLTSIP</sequence>
<dbReference type="Pfam" id="PF04748">
    <property type="entry name" value="Polysacc_deac_2"/>
    <property type="match status" value="1"/>
</dbReference>
<evidence type="ECO:0000256" key="1">
    <source>
        <dbReference type="SAM" id="SignalP"/>
    </source>
</evidence>
<dbReference type="PANTHER" id="PTHR30105">
    <property type="entry name" value="UNCHARACTERIZED YIBQ-RELATED"/>
    <property type="match status" value="1"/>
</dbReference>
<dbReference type="EMBL" id="DS999411">
    <property type="protein sequence ID" value="EED35227.1"/>
    <property type="molecule type" value="Genomic_DNA"/>
</dbReference>
<dbReference type="eggNOG" id="COG2861">
    <property type="taxonomic scope" value="Bacteria"/>
</dbReference>
<name>B8KUN6_9GAMM</name>
<dbReference type="SUPFAM" id="SSF88713">
    <property type="entry name" value="Glycoside hydrolase/deacetylase"/>
    <property type="match status" value="1"/>
</dbReference>
<dbReference type="Gene3D" id="3.20.20.370">
    <property type="entry name" value="Glycoside hydrolase/deacetylase"/>
    <property type="match status" value="1"/>
</dbReference>
<gene>
    <name evidence="2" type="ORF">NOR51B_1172</name>
</gene>
<dbReference type="HOGENOM" id="CLU_041643_2_0_6"/>
<dbReference type="PROSITE" id="PS51257">
    <property type="entry name" value="PROKAR_LIPOPROTEIN"/>
    <property type="match status" value="1"/>
</dbReference>
<organism evidence="2 3">
    <name type="scientific">Luminiphilus syltensis NOR5-1B</name>
    <dbReference type="NCBI Taxonomy" id="565045"/>
    <lineage>
        <taxon>Bacteria</taxon>
        <taxon>Pseudomonadati</taxon>
        <taxon>Pseudomonadota</taxon>
        <taxon>Gammaproteobacteria</taxon>
        <taxon>Cellvibrionales</taxon>
        <taxon>Halieaceae</taxon>
        <taxon>Luminiphilus</taxon>
    </lineage>
</organism>
<dbReference type="InterPro" id="IPR011330">
    <property type="entry name" value="Glyco_hydro/deAcase_b/a-brl"/>
</dbReference>
<keyword evidence="3" id="KW-1185">Reference proteome</keyword>
<dbReference type="STRING" id="565045.NOR51B_1172"/>
<evidence type="ECO:0000313" key="2">
    <source>
        <dbReference type="EMBL" id="EED35227.1"/>
    </source>
</evidence>
<dbReference type="InterPro" id="IPR006837">
    <property type="entry name" value="Divergent_DAC"/>
</dbReference>
<dbReference type="PANTHER" id="PTHR30105:SF2">
    <property type="entry name" value="DIVERGENT POLYSACCHARIDE DEACETYLASE SUPERFAMILY"/>
    <property type="match status" value="1"/>
</dbReference>